<dbReference type="GO" id="GO:0006779">
    <property type="term" value="P:porphyrin-containing compound biosynthetic process"/>
    <property type="evidence" value="ECO:0007669"/>
    <property type="project" value="InterPro"/>
</dbReference>
<dbReference type="GO" id="GO:0004853">
    <property type="term" value="F:uroporphyrinogen decarboxylase activity"/>
    <property type="evidence" value="ECO:0007669"/>
    <property type="project" value="InterPro"/>
</dbReference>
<sequence length="359" mass="41216">MIKVQASVSKGWLHTHGGFVFNKKYYLDPYYRMKQDEECHNFIKKKFPDYPLYNMEDNLVQAEYVIPGMMLVGAIQPNMIIAAALGAEFVYALDKDSDVKGFPLKTISDVKELLPVGKVLELPFIKRLENQYTKVKEEYPDYRIIPPFFWDLSGRATIHGIITTSMKFIGQEIYIKMMSEPELVKGIHQWITDVYIAVIKHFSKLGNLPVSSVHVGECSGTMLDKSLYQEFVTPFVSQLGKEFGAIRLHSCGNADHVVDPICSIHNLQIIDTGSNTSLAKIRERMGKEFEINVFPPVEVLVEGAKIERIQQWLAQVLKDNDGGNLKIEYHLESDYNWGNCNYIHEELDRLDIVRKNRLY</sequence>
<gene>
    <name evidence="2" type="ORF">MNBD_BACTEROID01-2193</name>
</gene>
<dbReference type="SUPFAM" id="SSF51726">
    <property type="entry name" value="UROD/MetE-like"/>
    <property type="match status" value="1"/>
</dbReference>
<dbReference type="EMBL" id="UOEP01000217">
    <property type="protein sequence ID" value="VAW24532.1"/>
    <property type="molecule type" value="Genomic_DNA"/>
</dbReference>
<name>A0A3B0UDA2_9ZZZZ</name>
<dbReference type="AlphaFoldDB" id="A0A3B0UDA2"/>
<dbReference type="PANTHER" id="PTHR47099">
    <property type="entry name" value="METHYLCOBAMIDE:COM METHYLTRANSFERASE MTBA"/>
    <property type="match status" value="1"/>
</dbReference>
<feature type="domain" description="Uroporphyrinogen decarboxylase (URO-D)" evidence="1">
    <location>
        <begin position="80"/>
        <end position="291"/>
    </location>
</feature>
<reference evidence="2" key="1">
    <citation type="submission" date="2018-06" db="EMBL/GenBank/DDBJ databases">
        <authorList>
            <person name="Zhirakovskaya E."/>
        </authorList>
    </citation>
    <scope>NUCLEOTIDE SEQUENCE</scope>
</reference>
<dbReference type="Pfam" id="PF01208">
    <property type="entry name" value="URO-D"/>
    <property type="match status" value="1"/>
</dbReference>
<evidence type="ECO:0000259" key="1">
    <source>
        <dbReference type="Pfam" id="PF01208"/>
    </source>
</evidence>
<accession>A0A3B0UDA2</accession>
<dbReference type="InterPro" id="IPR000257">
    <property type="entry name" value="Uroporphyrinogen_deCOase"/>
</dbReference>
<dbReference type="PANTHER" id="PTHR47099:SF1">
    <property type="entry name" value="METHYLCOBAMIDE:COM METHYLTRANSFERASE MTBA"/>
    <property type="match status" value="1"/>
</dbReference>
<dbReference type="InterPro" id="IPR052024">
    <property type="entry name" value="Methanogen_methyltrans"/>
</dbReference>
<organism evidence="2">
    <name type="scientific">hydrothermal vent metagenome</name>
    <dbReference type="NCBI Taxonomy" id="652676"/>
    <lineage>
        <taxon>unclassified sequences</taxon>
        <taxon>metagenomes</taxon>
        <taxon>ecological metagenomes</taxon>
    </lineage>
</organism>
<proteinExistence type="predicted"/>
<evidence type="ECO:0000313" key="2">
    <source>
        <dbReference type="EMBL" id="VAW24532.1"/>
    </source>
</evidence>
<dbReference type="InterPro" id="IPR038071">
    <property type="entry name" value="UROD/MetE-like_sf"/>
</dbReference>
<protein>
    <recommendedName>
        <fullName evidence="1">Uroporphyrinogen decarboxylase (URO-D) domain-containing protein</fullName>
    </recommendedName>
</protein>
<dbReference type="Gene3D" id="3.20.20.210">
    <property type="match status" value="1"/>
</dbReference>